<dbReference type="EMBL" id="CP144745">
    <property type="protein sequence ID" value="WVZ53266.1"/>
    <property type="molecule type" value="Genomic_DNA"/>
</dbReference>
<protein>
    <recommendedName>
        <fullName evidence="8">AAA+ ATPase domain-containing protein</fullName>
    </recommendedName>
</protein>
<feature type="non-terminal residue" evidence="9">
    <location>
        <position position="1213"/>
    </location>
</feature>
<reference evidence="9 10" key="1">
    <citation type="submission" date="2024-02" db="EMBL/GenBank/DDBJ databases">
        <title>High-quality chromosome-scale genome assembly of Pensacola bahiagrass (Paspalum notatum Flugge var. saurae).</title>
        <authorList>
            <person name="Vega J.M."/>
            <person name="Podio M."/>
            <person name="Orjuela J."/>
            <person name="Siena L.A."/>
            <person name="Pessino S.C."/>
            <person name="Combes M.C."/>
            <person name="Mariac C."/>
            <person name="Albertini E."/>
            <person name="Pupilli F."/>
            <person name="Ortiz J.P.A."/>
            <person name="Leblanc O."/>
        </authorList>
    </citation>
    <scope>NUCLEOTIDE SEQUENCE [LARGE SCALE GENOMIC DNA]</scope>
    <source>
        <strain evidence="9">R1</strain>
        <tissue evidence="9">Leaf</tissue>
    </source>
</reference>
<evidence type="ECO:0000256" key="1">
    <source>
        <dbReference type="ARBA" id="ARBA00008894"/>
    </source>
</evidence>
<keyword evidence="2" id="KW-0433">Leucine-rich repeat</keyword>
<gene>
    <name evidence="9" type="ORF">U9M48_004235</name>
</gene>
<dbReference type="SMART" id="SM00382">
    <property type="entry name" value="AAA"/>
    <property type="match status" value="1"/>
</dbReference>
<dbReference type="FunFam" id="1.10.10.10:FF:000322">
    <property type="entry name" value="Probable disease resistance protein At1g63360"/>
    <property type="match status" value="1"/>
</dbReference>
<dbReference type="Pfam" id="PF00931">
    <property type="entry name" value="NB-ARC"/>
    <property type="match status" value="1"/>
</dbReference>
<dbReference type="GO" id="GO:0002758">
    <property type="term" value="P:innate immune response-activating signaling pathway"/>
    <property type="evidence" value="ECO:0007669"/>
    <property type="project" value="UniProtKB-ARBA"/>
</dbReference>
<dbReference type="InterPro" id="IPR055414">
    <property type="entry name" value="LRR_R13L4/SHOC2-like"/>
</dbReference>
<dbReference type="AlphaFoldDB" id="A0AAQ3SHJ8"/>
<evidence type="ECO:0000313" key="9">
    <source>
        <dbReference type="EMBL" id="WVZ53266.1"/>
    </source>
</evidence>
<dbReference type="PRINTS" id="PR00364">
    <property type="entry name" value="DISEASERSIST"/>
</dbReference>
<dbReference type="Gene3D" id="1.10.8.430">
    <property type="entry name" value="Helical domain of apoptotic protease-activating factors"/>
    <property type="match status" value="1"/>
</dbReference>
<dbReference type="PANTHER" id="PTHR36766">
    <property type="entry name" value="PLANT BROAD-SPECTRUM MILDEW RESISTANCE PROTEIN RPW8"/>
    <property type="match status" value="1"/>
</dbReference>
<evidence type="ECO:0000256" key="3">
    <source>
        <dbReference type="ARBA" id="ARBA00022737"/>
    </source>
</evidence>
<dbReference type="SUPFAM" id="SSF52540">
    <property type="entry name" value="P-loop containing nucleoside triphosphate hydrolases"/>
    <property type="match status" value="1"/>
</dbReference>
<dbReference type="InterPro" id="IPR038005">
    <property type="entry name" value="RX-like_CC"/>
</dbReference>
<dbReference type="Pfam" id="PF23559">
    <property type="entry name" value="WHD_DRP"/>
    <property type="match status" value="1"/>
</dbReference>
<dbReference type="Gene3D" id="3.40.50.300">
    <property type="entry name" value="P-loop containing nucleotide triphosphate hydrolases"/>
    <property type="match status" value="1"/>
</dbReference>
<dbReference type="InterPro" id="IPR032675">
    <property type="entry name" value="LRR_dom_sf"/>
</dbReference>
<dbReference type="GO" id="GO:0043531">
    <property type="term" value="F:ADP binding"/>
    <property type="evidence" value="ECO:0007669"/>
    <property type="project" value="InterPro"/>
</dbReference>
<keyword evidence="10" id="KW-1185">Reference proteome</keyword>
<dbReference type="PANTHER" id="PTHR36766:SF36">
    <property type="entry name" value="AAA+ ATPASE DOMAIN-CONTAINING PROTEIN"/>
    <property type="match status" value="1"/>
</dbReference>
<keyword evidence="3" id="KW-0677">Repeat</keyword>
<dbReference type="CDD" id="cd14798">
    <property type="entry name" value="RX-CC_like"/>
    <property type="match status" value="1"/>
</dbReference>
<dbReference type="Gene3D" id="1.20.5.4130">
    <property type="match status" value="1"/>
</dbReference>
<keyword evidence="4" id="KW-0547">Nucleotide-binding</keyword>
<evidence type="ECO:0000313" key="10">
    <source>
        <dbReference type="Proteomes" id="UP001341281"/>
    </source>
</evidence>
<dbReference type="InterPro" id="IPR041118">
    <property type="entry name" value="Rx_N"/>
</dbReference>
<evidence type="ECO:0000256" key="4">
    <source>
        <dbReference type="ARBA" id="ARBA00022741"/>
    </source>
</evidence>
<dbReference type="SUPFAM" id="SSF52058">
    <property type="entry name" value="L domain-like"/>
    <property type="match status" value="1"/>
</dbReference>
<evidence type="ECO:0000256" key="2">
    <source>
        <dbReference type="ARBA" id="ARBA00022614"/>
    </source>
</evidence>
<dbReference type="InterPro" id="IPR002182">
    <property type="entry name" value="NB-ARC"/>
</dbReference>
<evidence type="ECO:0000259" key="8">
    <source>
        <dbReference type="SMART" id="SM00382"/>
    </source>
</evidence>
<dbReference type="Pfam" id="PF23598">
    <property type="entry name" value="LRR_14"/>
    <property type="match status" value="1"/>
</dbReference>
<proteinExistence type="inferred from homology"/>
<accession>A0AAQ3SHJ8</accession>
<comment type="similarity">
    <text evidence="1">Belongs to the disease resistance NB-LRR family.</text>
</comment>
<dbReference type="InterPro" id="IPR042197">
    <property type="entry name" value="Apaf_helical"/>
</dbReference>
<name>A0AAQ3SHJ8_PASNO</name>
<dbReference type="GO" id="GO:0005524">
    <property type="term" value="F:ATP binding"/>
    <property type="evidence" value="ECO:0007669"/>
    <property type="project" value="UniProtKB-KW"/>
</dbReference>
<evidence type="ECO:0000256" key="5">
    <source>
        <dbReference type="ARBA" id="ARBA00022821"/>
    </source>
</evidence>
<dbReference type="GO" id="GO:0009626">
    <property type="term" value="P:plant-type hypersensitive response"/>
    <property type="evidence" value="ECO:0007669"/>
    <property type="project" value="UniProtKB-ARBA"/>
</dbReference>
<feature type="domain" description="AAA+ ATPase" evidence="8">
    <location>
        <begin position="265"/>
        <end position="401"/>
    </location>
</feature>
<dbReference type="Proteomes" id="UP001341281">
    <property type="component" value="Chromosome 01"/>
</dbReference>
<keyword evidence="6" id="KW-0067">ATP-binding</keyword>
<dbReference type="Gene3D" id="3.80.10.10">
    <property type="entry name" value="Ribonuclease Inhibitor"/>
    <property type="match status" value="1"/>
</dbReference>
<dbReference type="InterPro" id="IPR058922">
    <property type="entry name" value="WHD_DRP"/>
</dbReference>
<keyword evidence="7" id="KW-0175">Coiled coil</keyword>
<keyword evidence="5" id="KW-0611">Plant defense</keyword>
<dbReference type="GO" id="GO:0042742">
    <property type="term" value="P:defense response to bacterium"/>
    <property type="evidence" value="ECO:0007669"/>
    <property type="project" value="UniProtKB-ARBA"/>
</dbReference>
<dbReference type="Pfam" id="PF18052">
    <property type="entry name" value="Rx_N"/>
    <property type="match status" value="1"/>
</dbReference>
<dbReference type="Gene3D" id="1.10.10.10">
    <property type="entry name" value="Winged helix-like DNA-binding domain superfamily/Winged helix DNA-binding domain"/>
    <property type="match status" value="1"/>
</dbReference>
<dbReference type="InterPro" id="IPR027417">
    <property type="entry name" value="P-loop_NTPase"/>
</dbReference>
<dbReference type="InterPro" id="IPR036388">
    <property type="entry name" value="WH-like_DNA-bd_sf"/>
</dbReference>
<evidence type="ECO:0000256" key="7">
    <source>
        <dbReference type="ARBA" id="ARBA00023054"/>
    </source>
</evidence>
<evidence type="ECO:0000256" key="6">
    <source>
        <dbReference type="ARBA" id="ARBA00022840"/>
    </source>
</evidence>
<sequence length="1213" mass="135794">GSEPLQAIPGLLLPVCSIANAPAAVAIYTYVAQRPHSRQVHLYVRVAGLRRATASLAHCQEETRSQAMAAVLDALVSFVIKTLANMATEEMAMLHGVPGEITKLEQKLDNLKAVLTDAERRRITEKAVQRWVAMLKDVMYEAIDILDICNLKYEERQEPTTGGVNFRCFDAMLFCMQNPAFTHDIGNRIKDLNQKLDSICQNGAQFNFIRMEQNQDQGTLTHRPTGSKTSPVIERSSLVGEKIEEDTVTLVNMLTNERRTDHVDAYVVVAISGTGGIGKTTLARNIYNHQTINDKFSNRIWLSITQACTETELLREAIIQSDGGHSQAHQMSLLEPTLVNTIRDKKIFVVLDDMWTAAKWNNILKASFSYVARGSRVLVTTRDDRVARAMKAQHLHRVNYLGPQDAWSLLKKEVIANERDKLEIDALENIGMEILGRCGGLPLAIKVIGGLLRHRRMNIVEWEMVLNNPSWSIDAMPEELNHAIYLSYDDLPPHLKQCLLYYSLFPPKADMAPAKLIEMWISEGMVSSNYSDKLEQIGADYTNELILRNLIQPYKKYIGHTHYVMHDVVRSFCQYMIRDEALVASKGDSGIGSRLSSQKFRLLSIGVESGTDELEWSVLQKHSSLRTLISFCPIKFKRNDSLSRLSRLRTIHLENADFSPLLADHLGELKHLRYLTIGSTGISSLPDSIGQLKFLQHLCLMGCEKMVGLPNSIVKLKQLRSLDLNRTLSIIPKRFGVLTNLRKITNFPARMNGGGSNGWCTLEELGPLSQLESLSLNGLENVYPSSLAAKAMLSTKKYLGRLTLKCSSILEDDGLSITRVVTEDEKRSIEQVFDELCPPDSMAHLAIDGYFGRRLPEWATLMGGLSLQRLRVLHLKNLVFCTQLFNGLCQLPCLEILIVNAPAIKNVGSELLICHSQHRSRVSASFPSLRELVFIGMACWEEWNWECVELVESMPFLVKLALDGCESLARLPPGLAFHAKALTVLNLLKVQCNFLEDFHSKLSIHCCSKLQVLEGIPALRYLHLTEGPESTGLPTYLRGLSLTRLDLCCNLQLLCSMAWGKSTYNWDKFGHIHRVEAHADTHGGGAKFTVSYTRYPRYLDTNISSTLFYLLGKKGHEVGFNNIPKDLRRNAPRPLDTAPAPVGVHLLASPGSVPEPPGVGRGQRCPFPHRSLRASESCPVLQLHGCFPTDWSRFQVAGTYPQFPGERTDETQG</sequence>
<organism evidence="9 10">
    <name type="scientific">Paspalum notatum var. saurae</name>
    <dbReference type="NCBI Taxonomy" id="547442"/>
    <lineage>
        <taxon>Eukaryota</taxon>
        <taxon>Viridiplantae</taxon>
        <taxon>Streptophyta</taxon>
        <taxon>Embryophyta</taxon>
        <taxon>Tracheophyta</taxon>
        <taxon>Spermatophyta</taxon>
        <taxon>Magnoliopsida</taxon>
        <taxon>Liliopsida</taxon>
        <taxon>Poales</taxon>
        <taxon>Poaceae</taxon>
        <taxon>PACMAD clade</taxon>
        <taxon>Panicoideae</taxon>
        <taxon>Andropogonodae</taxon>
        <taxon>Paspaleae</taxon>
        <taxon>Paspalinae</taxon>
        <taxon>Paspalum</taxon>
    </lineage>
</organism>
<dbReference type="InterPro" id="IPR003593">
    <property type="entry name" value="AAA+_ATPase"/>
</dbReference>